<dbReference type="Proteomes" id="UP000029864">
    <property type="component" value="Unassembled WGS sequence"/>
</dbReference>
<accession>A0A099JG31</accession>
<feature type="transmembrane region" description="Helical" evidence="1">
    <location>
        <begin position="12"/>
        <end position="33"/>
    </location>
</feature>
<proteinExistence type="predicted"/>
<dbReference type="InterPro" id="IPR012495">
    <property type="entry name" value="TadE-like_dom"/>
</dbReference>
<dbReference type="STRING" id="1001240.GY21_08170"/>
<dbReference type="EMBL" id="JACHBQ010000001">
    <property type="protein sequence ID" value="MBB5641504.1"/>
    <property type="molecule type" value="Genomic_DNA"/>
</dbReference>
<keyword evidence="1" id="KW-1133">Transmembrane helix</keyword>
<gene>
    <name evidence="4" type="ORF">BJ997_002052</name>
    <name evidence="3" type="ORF">GY21_08170</name>
</gene>
<dbReference type="eggNOG" id="COG4961">
    <property type="taxonomic scope" value="Bacteria"/>
</dbReference>
<evidence type="ECO:0000313" key="4">
    <source>
        <dbReference type="EMBL" id="MBB5641504.1"/>
    </source>
</evidence>
<evidence type="ECO:0000313" key="6">
    <source>
        <dbReference type="Proteomes" id="UP000561726"/>
    </source>
</evidence>
<feature type="domain" description="TadE-like" evidence="2">
    <location>
        <begin position="12"/>
        <end position="54"/>
    </location>
</feature>
<keyword evidence="1" id="KW-0472">Membrane</keyword>
<dbReference type="AlphaFoldDB" id="A0A099JG31"/>
<dbReference type="Pfam" id="PF07811">
    <property type="entry name" value="TadE"/>
    <property type="match status" value="1"/>
</dbReference>
<name>A0A099JG31_9MICO</name>
<comment type="caution">
    <text evidence="3">The sequence shown here is derived from an EMBL/GenBank/DDBJ whole genome shotgun (WGS) entry which is preliminary data.</text>
</comment>
<keyword evidence="1" id="KW-0812">Transmembrane</keyword>
<dbReference type="EMBL" id="JPXF01000027">
    <property type="protein sequence ID" value="KGJ77126.1"/>
    <property type="molecule type" value="Genomic_DNA"/>
</dbReference>
<sequence>MLRLRRLRDDGGAAALEFALVLPVLLLLVFGLMEFSRLYNVQISLTNAAREGARVMAIEKSPAVARAAASAAAPSVTPAITGAQIAITPSPTCAAGDTVHVRITYDVALMTGWFGPNLTLSGTGAMRCGG</sequence>
<protein>
    <submittedName>
        <fullName evidence="4">Flp pilus assembly protein TadG</fullName>
    </submittedName>
</protein>
<keyword evidence="5" id="KW-1185">Reference proteome</keyword>
<evidence type="ECO:0000256" key="1">
    <source>
        <dbReference type="SAM" id="Phobius"/>
    </source>
</evidence>
<organism evidence="3 5">
    <name type="scientific">Cryobacterium roopkundense</name>
    <dbReference type="NCBI Taxonomy" id="1001240"/>
    <lineage>
        <taxon>Bacteria</taxon>
        <taxon>Bacillati</taxon>
        <taxon>Actinomycetota</taxon>
        <taxon>Actinomycetes</taxon>
        <taxon>Micrococcales</taxon>
        <taxon>Microbacteriaceae</taxon>
        <taxon>Cryobacterium</taxon>
    </lineage>
</organism>
<evidence type="ECO:0000313" key="3">
    <source>
        <dbReference type="EMBL" id="KGJ77126.1"/>
    </source>
</evidence>
<dbReference type="OrthoDB" id="5190946at2"/>
<dbReference type="RefSeq" id="WP_035836232.1">
    <property type="nucleotide sequence ID" value="NZ_JACHBQ010000001.1"/>
</dbReference>
<evidence type="ECO:0000259" key="2">
    <source>
        <dbReference type="Pfam" id="PF07811"/>
    </source>
</evidence>
<evidence type="ECO:0000313" key="5">
    <source>
        <dbReference type="Proteomes" id="UP000029864"/>
    </source>
</evidence>
<reference evidence="3 5" key="1">
    <citation type="submission" date="2014-08" db="EMBL/GenBank/DDBJ databases">
        <authorList>
            <person name="Sisinthy S."/>
        </authorList>
    </citation>
    <scope>NUCLEOTIDE SEQUENCE [LARGE SCALE GENOMIC DNA]</scope>
    <source>
        <strain evidence="3 5">RuG17</strain>
    </source>
</reference>
<dbReference type="Proteomes" id="UP000561726">
    <property type="component" value="Unassembled WGS sequence"/>
</dbReference>
<reference evidence="4 6" key="2">
    <citation type="submission" date="2020-08" db="EMBL/GenBank/DDBJ databases">
        <title>Sequencing the genomes of 1000 actinobacteria strains.</title>
        <authorList>
            <person name="Klenk H.-P."/>
        </authorList>
    </citation>
    <scope>NUCLEOTIDE SEQUENCE [LARGE SCALE GENOMIC DNA]</scope>
    <source>
        <strain evidence="4 6">DSM 21065</strain>
    </source>
</reference>